<dbReference type="NCBIfam" id="TIGR00125">
    <property type="entry name" value="cyt_tran_rel"/>
    <property type="match status" value="1"/>
</dbReference>
<dbReference type="SUPFAM" id="SSF53335">
    <property type="entry name" value="S-adenosyl-L-methionine-dependent methyltransferases"/>
    <property type="match status" value="2"/>
</dbReference>
<evidence type="ECO:0000313" key="4">
    <source>
        <dbReference type="EMBL" id="MEQ2534959.1"/>
    </source>
</evidence>
<evidence type="ECO:0000259" key="3">
    <source>
        <dbReference type="Pfam" id="PF01467"/>
    </source>
</evidence>
<evidence type="ECO:0000256" key="1">
    <source>
        <dbReference type="ARBA" id="ARBA00022679"/>
    </source>
</evidence>
<gene>
    <name evidence="4" type="ORF">WMO38_07495</name>
</gene>
<dbReference type="SUPFAM" id="SSF52374">
    <property type="entry name" value="Nucleotidylyl transferase"/>
    <property type="match status" value="1"/>
</dbReference>
<keyword evidence="1" id="KW-0808">Transferase</keyword>
<evidence type="ECO:0000313" key="5">
    <source>
        <dbReference type="Proteomes" id="UP001480973"/>
    </source>
</evidence>
<dbReference type="InterPro" id="IPR050385">
    <property type="entry name" value="Archaeal_FAD_synthase"/>
</dbReference>
<dbReference type="PANTHER" id="PTHR43793">
    <property type="entry name" value="FAD SYNTHASE"/>
    <property type="match status" value="1"/>
</dbReference>
<organism evidence="4 5">
    <name type="scientific">Lachnospira intestinalis</name>
    <dbReference type="NCBI Taxonomy" id="3133158"/>
    <lineage>
        <taxon>Bacteria</taxon>
        <taxon>Bacillati</taxon>
        <taxon>Bacillota</taxon>
        <taxon>Clostridia</taxon>
        <taxon>Lachnospirales</taxon>
        <taxon>Lachnospiraceae</taxon>
        <taxon>Lachnospira</taxon>
    </lineage>
</organism>
<comment type="caution">
    <text evidence="4">The sequence shown here is derived from an EMBL/GenBank/DDBJ whole genome shotgun (WGS) entry which is preliminary data.</text>
</comment>
<proteinExistence type="predicted"/>
<dbReference type="PANTHER" id="PTHR43793:SF1">
    <property type="entry name" value="FAD SYNTHASE"/>
    <property type="match status" value="1"/>
</dbReference>
<dbReference type="EMBL" id="JBBMES010000006">
    <property type="protein sequence ID" value="MEQ2534959.1"/>
    <property type="molecule type" value="Genomic_DNA"/>
</dbReference>
<feature type="domain" description="Cytidyltransferase-like" evidence="3">
    <location>
        <begin position="646"/>
        <end position="772"/>
    </location>
</feature>
<name>A0ABV1GNR5_9FIRM</name>
<dbReference type="Gene3D" id="3.40.50.720">
    <property type="entry name" value="NAD(P)-binding Rossmann-like Domain"/>
    <property type="match status" value="1"/>
</dbReference>
<sequence length="787" mass="91554">MQIEDIVAKFSTGIFVWYNFKENAAILYLYSINKDKEIESFLKNKGNVTLCNIKKGNENIDDVKKFDYIVGVDVLEESESPVELLTFCRNHLKDDGRLLLGTENRLGIKYFCGDRDPYTNHSFDGIEDYRRITAADKKDIGGRCYSRAELNDMLCMAGFCNDKVYSVMPNLKEAQLIYADDYTPVEDLAIRYFPFYNYPDSVFLDERFMYKDLADNDLFHTMANSYFIECSPDGKFDETMHVTLSLDRGEENALVTGIYEHDGIRGVYKKAVYSEGMKKLYEMQDNLDELRRRGISVVQSKIENDKFVMPYVDKPVALVALREIAKKDKEAFFDALNDLYELILSSSEHTDIVNEKDRNSANGKDMGVILSKGYIDMVALNCFYDETIEEPKKRFIFYDQEFYFENCPAKAIFYRSVSVIYDGADMEFERLIPRKEVLERFDLAELEELWQRISYRFTSELRNEKELQLYKQERTCDARVIYSNREKINYSASDYQEIFVDIFKGLDDKTKVGNNKKLVLFGSGNFTKRFLNEFAGCYDIFSIIDNNRSKWGTMMDNVPVNSPDVLRDIDSDELHLIICIKKYYGVVKQLKEMGISKYHIYDPSNEYPNKRREIAQKRAAGMIAENSGNTGTDGENEKKPYNIGYIAGVFDLFHIGHLNMFKRAKEQCNYLIVGVVSDEGVRLNKQAEPFVPFEERIEMVRSCRYVDEAVKLPLNFCGTQDMYKVYHFDVQFSGSDYEHDAYWIAQKEFLEEHGSTMVFFPYTQSTSSTKLKKAINAKIKEYGLYEE</sequence>
<reference evidence="4 5" key="1">
    <citation type="submission" date="2024-03" db="EMBL/GenBank/DDBJ databases">
        <title>Human intestinal bacterial collection.</title>
        <authorList>
            <person name="Pauvert C."/>
            <person name="Hitch T.C.A."/>
            <person name="Clavel T."/>
        </authorList>
    </citation>
    <scope>NUCLEOTIDE SEQUENCE [LARGE SCALE GENOMIC DNA]</scope>
    <source>
        <strain evidence="4 5">CLA-JM-H10</strain>
    </source>
</reference>
<dbReference type="Proteomes" id="UP001480973">
    <property type="component" value="Unassembled WGS sequence"/>
</dbReference>
<keyword evidence="2 4" id="KW-0548">Nucleotidyltransferase</keyword>
<dbReference type="Gene3D" id="3.40.50.620">
    <property type="entry name" value="HUPs"/>
    <property type="match status" value="1"/>
</dbReference>
<keyword evidence="5" id="KW-1185">Reference proteome</keyword>
<protein>
    <submittedName>
        <fullName evidence="4">Adenylyltransferase/cytidyltransferase family protein</fullName>
    </submittedName>
</protein>
<dbReference type="InterPro" id="IPR004821">
    <property type="entry name" value="Cyt_trans-like"/>
</dbReference>
<evidence type="ECO:0000256" key="2">
    <source>
        <dbReference type="ARBA" id="ARBA00022695"/>
    </source>
</evidence>
<dbReference type="Pfam" id="PF01467">
    <property type="entry name" value="CTP_transf_like"/>
    <property type="match status" value="1"/>
</dbReference>
<dbReference type="InterPro" id="IPR029063">
    <property type="entry name" value="SAM-dependent_MTases_sf"/>
</dbReference>
<dbReference type="GO" id="GO:0016779">
    <property type="term" value="F:nucleotidyltransferase activity"/>
    <property type="evidence" value="ECO:0007669"/>
    <property type="project" value="UniProtKB-KW"/>
</dbReference>
<accession>A0ABV1GNR5</accession>
<dbReference type="Gene3D" id="3.40.50.150">
    <property type="entry name" value="Vaccinia Virus protein VP39"/>
    <property type="match status" value="1"/>
</dbReference>
<dbReference type="InterPro" id="IPR014729">
    <property type="entry name" value="Rossmann-like_a/b/a_fold"/>
</dbReference>